<accession>A0ABX2EF87</accession>
<evidence type="ECO:0000313" key="1">
    <source>
        <dbReference type="EMBL" id="NRF67271.1"/>
    </source>
</evidence>
<organism evidence="1 2">
    <name type="scientific">Pseudaquabacterium terrae</name>
    <dbReference type="NCBI Taxonomy" id="2732868"/>
    <lineage>
        <taxon>Bacteria</taxon>
        <taxon>Pseudomonadati</taxon>
        <taxon>Pseudomonadota</taxon>
        <taxon>Betaproteobacteria</taxon>
        <taxon>Burkholderiales</taxon>
        <taxon>Sphaerotilaceae</taxon>
        <taxon>Pseudaquabacterium</taxon>
    </lineage>
</organism>
<comment type="caution">
    <text evidence="1">The sequence shown here is derived from an EMBL/GenBank/DDBJ whole genome shotgun (WGS) entry which is preliminary data.</text>
</comment>
<dbReference type="PANTHER" id="PTHR35271:SF1">
    <property type="entry name" value="ABC TRANSPORTER, SUBSTRATE-BINDING LIPOPROTEIN"/>
    <property type="match status" value="1"/>
</dbReference>
<dbReference type="RefSeq" id="WP_173122399.1">
    <property type="nucleotide sequence ID" value="NZ_JABRWJ010000003.1"/>
</dbReference>
<reference evidence="1 2" key="1">
    <citation type="submission" date="2020-05" db="EMBL/GenBank/DDBJ databases">
        <title>Aquincola sp. isolate from soil.</title>
        <authorList>
            <person name="Han J."/>
            <person name="Kim D.-U."/>
        </authorList>
    </citation>
    <scope>NUCLEOTIDE SEQUENCE [LARGE SCALE GENOMIC DNA]</scope>
    <source>
        <strain evidence="1 2">S2</strain>
    </source>
</reference>
<protein>
    <submittedName>
        <fullName evidence="1">ABC transporter substrate-binding protein</fullName>
    </submittedName>
</protein>
<dbReference type="PANTHER" id="PTHR35271">
    <property type="entry name" value="ABC TRANSPORTER, SUBSTRATE-BINDING LIPOPROTEIN-RELATED"/>
    <property type="match status" value="1"/>
</dbReference>
<dbReference type="Pfam" id="PF04392">
    <property type="entry name" value="ABC_sub_bind"/>
    <property type="match status" value="1"/>
</dbReference>
<dbReference type="Gene3D" id="3.40.50.2300">
    <property type="match status" value="2"/>
</dbReference>
<dbReference type="InterPro" id="IPR007487">
    <property type="entry name" value="ABC_transpt-TYRBP-like"/>
</dbReference>
<keyword evidence="2" id="KW-1185">Reference proteome</keyword>
<proteinExistence type="predicted"/>
<dbReference type="EMBL" id="JABRWJ010000003">
    <property type="protein sequence ID" value="NRF67271.1"/>
    <property type="molecule type" value="Genomic_DNA"/>
</dbReference>
<name>A0ABX2EF87_9BURK</name>
<sequence length="338" mass="36137">MSVVGRRRFLIAASALLAVPGIATTQAQRRLPVLGILNDLPAPTLEQIASSAPTKRLQELGWIEGKTLIVERANSAGSTERLPKLAAELVRKKVDVIWAISPPAAVAAARATRPIPIVFVRVAAPLELGLGASFARPGGNVTGVASTAGFGVYLKRLELLREILPGAKRLAAIDPGTVIYATVDGGVWKPDRDRAVSEARKVGFDLSSHFVDEAKDLDAAFTAITASGAQALLVSASPLIVRERRRIIDFANRSRLPSAFIESFFVDEGGLLSYGSDVSATVLQSLAQVDKILRGAKPAEMPIELPLRFDLVVNQKTARMLGLTIPPTMLMRADRVVE</sequence>
<dbReference type="Proteomes" id="UP000737171">
    <property type="component" value="Unassembled WGS sequence"/>
</dbReference>
<gene>
    <name evidence="1" type="ORF">HLB44_09775</name>
</gene>
<evidence type="ECO:0000313" key="2">
    <source>
        <dbReference type="Proteomes" id="UP000737171"/>
    </source>
</evidence>
<dbReference type="CDD" id="cd06325">
    <property type="entry name" value="PBP1_ABC_unchar_transporter"/>
    <property type="match status" value="1"/>
</dbReference>